<keyword evidence="2" id="KW-0378">Hydrolase</keyword>
<comment type="caution">
    <text evidence="2">The sequence shown here is derived from an EMBL/GenBank/DDBJ whole genome shotgun (WGS) entry which is preliminary data.</text>
</comment>
<dbReference type="GO" id="GO:0016020">
    <property type="term" value="C:membrane"/>
    <property type="evidence" value="ECO:0007669"/>
    <property type="project" value="TreeGrafter"/>
</dbReference>
<dbReference type="PRINTS" id="PR00412">
    <property type="entry name" value="EPOXHYDRLASE"/>
</dbReference>
<dbReference type="Gene3D" id="3.40.50.1820">
    <property type="entry name" value="alpha/beta hydrolase"/>
    <property type="match status" value="1"/>
</dbReference>
<proteinExistence type="predicted"/>
<dbReference type="Proteomes" id="UP000076577">
    <property type="component" value="Unassembled WGS sequence"/>
</dbReference>
<dbReference type="AlphaFoldDB" id="A0A165T097"/>
<dbReference type="PATRIC" id="fig|989403.3.peg.4901"/>
<dbReference type="PANTHER" id="PTHR43798:SF33">
    <property type="entry name" value="HYDROLASE, PUTATIVE (AFU_ORTHOLOGUE AFUA_2G14860)-RELATED"/>
    <property type="match status" value="1"/>
</dbReference>
<accession>A0A165T097</accession>
<protein>
    <submittedName>
        <fullName evidence="2">Lipase 1</fullName>
        <ecNumber evidence="2">3.1.1.3</ecNumber>
    </submittedName>
</protein>
<organism evidence="2 3">
    <name type="scientific">Pseudovibrio axinellae</name>
    <dbReference type="NCBI Taxonomy" id="989403"/>
    <lineage>
        <taxon>Bacteria</taxon>
        <taxon>Pseudomonadati</taxon>
        <taxon>Pseudomonadota</taxon>
        <taxon>Alphaproteobacteria</taxon>
        <taxon>Hyphomicrobiales</taxon>
        <taxon>Stappiaceae</taxon>
        <taxon>Pseudovibrio</taxon>
    </lineage>
</organism>
<dbReference type="EMBL" id="LMCB01000159">
    <property type="protein sequence ID" value="KZL05117.1"/>
    <property type="molecule type" value="Genomic_DNA"/>
</dbReference>
<keyword evidence="3" id="KW-1185">Reference proteome</keyword>
<evidence type="ECO:0000259" key="1">
    <source>
        <dbReference type="Pfam" id="PF00561"/>
    </source>
</evidence>
<dbReference type="RefSeq" id="WP_068010829.1">
    <property type="nucleotide sequence ID" value="NZ_FOFM01000011.1"/>
</dbReference>
<dbReference type="Pfam" id="PF00561">
    <property type="entry name" value="Abhydrolase_1"/>
    <property type="match status" value="1"/>
</dbReference>
<reference evidence="2 3" key="1">
    <citation type="journal article" date="2016" name="Front. Microbiol.">
        <title>Comparative Genomic Analysis Reveals a Diverse Repertoire of Genes Involved in Prokaryote-Eukaryote Interactions within the Pseudovibrio Genus.</title>
        <authorList>
            <person name="Romano S."/>
            <person name="Fernandez-Guerra A."/>
            <person name="Reen F.J."/>
            <person name="Glockner F.O."/>
            <person name="Crowley S.P."/>
            <person name="O'Sullivan O."/>
            <person name="Cotter P.D."/>
            <person name="Adams C."/>
            <person name="Dobson A.D."/>
            <person name="O'Gara F."/>
        </authorList>
    </citation>
    <scope>NUCLEOTIDE SEQUENCE [LARGE SCALE GENOMIC DNA]</scope>
    <source>
        <strain evidence="2 3">Ad2</strain>
    </source>
</reference>
<sequence>MKKIFIYLFSFLFLLVALGLLANRFWPIQTAKAMLSTYIASAGLKAKQVETSIGQLNYLEGGEGETVVLLHGIFARKEHWIKFSRQLTDKYRVIIPDLPGFADNPILGDGQYHLDTQAKNLVKLLDALKLDQFHLAANSMGGQISGTLSLQMPERIKSISFIGSPLGVRGPQESDFEIAVAKGEMPLVVDSLEAYKKRNTYLFPKKPFVPPPIENLWRSAEISRGDVNRRIWHEVRNSIEQPLQEMAPMITQPSLVVWCKEDRIFDPSGAEVLTEALPNAALVWLEKCGHVPMLDKPKSAGLALRRFLESH</sequence>
<dbReference type="GO" id="GO:0004806">
    <property type="term" value="F:triacylglycerol lipase activity"/>
    <property type="evidence" value="ECO:0007669"/>
    <property type="project" value="UniProtKB-EC"/>
</dbReference>
<dbReference type="InterPro" id="IPR000639">
    <property type="entry name" value="Epox_hydrolase-like"/>
</dbReference>
<evidence type="ECO:0000313" key="3">
    <source>
        <dbReference type="Proteomes" id="UP000076577"/>
    </source>
</evidence>
<dbReference type="STRING" id="989403.SAMN05421798_11133"/>
<dbReference type="InterPro" id="IPR050266">
    <property type="entry name" value="AB_hydrolase_sf"/>
</dbReference>
<feature type="domain" description="AB hydrolase-1" evidence="1">
    <location>
        <begin position="66"/>
        <end position="297"/>
    </location>
</feature>
<dbReference type="EC" id="3.1.1.3" evidence="2"/>
<dbReference type="PRINTS" id="PR00111">
    <property type="entry name" value="ABHYDROLASE"/>
</dbReference>
<dbReference type="SUPFAM" id="SSF53474">
    <property type="entry name" value="alpha/beta-Hydrolases"/>
    <property type="match status" value="1"/>
</dbReference>
<dbReference type="OrthoDB" id="9804723at2"/>
<dbReference type="InterPro" id="IPR000073">
    <property type="entry name" value="AB_hydrolase_1"/>
</dbReference>
<gene>
    <name evidence="2" type="primary">lip1</name>
    <name evidence="2" type="ORF">PsAD2_04472</name>
</gene>
<name>A0A165T097_9HYPH</name>
<evidence type="ECO:0000313" key="2">
    <source>
        <dbReference type="EMBL" id="KZL05117.1"/>
    </source>
</evidence>
<dbReference type="PANTHER" id="PTHR43798">
    <property type="entry name" value="MONOACYLGLYCEROL LIPASE"/>
    <property type="match status" value="1"/>
</dbReference>
<dbReference type="InterPro" id="IPR029058">
    <property type="entry name" value="AB_hydrolase_fold"/>
</dbReference>